<gene>
    <name evidence="2" type="ORF">AUP44_03830</name>
</gene>
<protein>
    <recommendedName>
        <fullName evidence="4">DUF2306 domain-containing protein</fullName>
    </recommendedName>
</protein>
<evidence type="ECO:0000256" key="1">
    <source>
        <dbReference type="SAM" id="Phobius"/>
    </source>
</evidence>
<reference evidence="2 3" key="1">
    <citation type="submission" date="2015-12" db="EMBL/GenBank/DDBJ databases">
        <title>Genome sequence of Tistrella mobilis MCCC 1A02139.</title>
        <authorList>
            <person name="Lu L."/>
            <person name="Lai Q."/>
            <person name="Shao Z."/>
            <person name="Qian P."/>
        </authorList>
    </citation>
    <scope>NUCLEOTIDE SEQUENCE [LARGE SCALE GENOMIC DNA]</scope>
    <source>
        <strain evidence="2 3">MCCC 1A02139</strain>
    </source>
</reference>
<name>A0A162L693_9PROT</name>
<dbReference type="OrthoDB" id="5984490at2"/>
<feature type="transmembrane region" description="Helical" evidence="1">
    <location>
        <begin position="182"/>
        <end position="201"/>
    </location>
</feature>
<dbReference type="EMBL" id="LPZR01000113">
    <property type="protein sequence ID" value="KYO53485.1"/>
    <property type="molecule type" value="Genomic_DNA"/>
</dbReference>
<comment type="caution">
    <text evidence="2">The sequence shown here is derived from an EMBL/GenBank/DDBJ whole genome shotgun (WGS) entry which is preliminary data.</text>
</comment>
<feature type="transmembrane region" description="Helical" evidence="1">
    <location>
        <begin position="6"/>
        <end position="29"/>
    </location>
</feature>
<evidence type="ECO:0000313" key="3">
    <source>
        <dbReference type="Proteomes" id="UP000075787"/>
    </source>
</evidence>
<proteinExistence type="predicted"/>
<dbReference type="Proteomes" id="UP000075787">
    <property type="component" value="Unassembled WGS sequence"/>
</dbReference>
<feature type="transmembrane region" description="Helical" evidence="1">
    <location>
        <begin position="64"/>
        <end position="83"/>
    </location>
</feature>
<sequence length="211" mass="21817">MISTAFLVLHVGAGALALASGLTLMVLPGKGNDRHRRIGRVFGWSMAVSLAASVVLALVNFSSFLLAIAGFSAYLLAAGWRAARRRKAEPGMADRLIAGLMLGLALVMIVAGLTGAVGGAANVVMPVFGVIGGALACQDLMEVSRVGPPRIARHLSRMMGALIGTITAALVVNGPTLGLPPIATWLVPTVLVVPAIIWWNVRLRRVAAGRG</sequence>
<feature type="transmembrane region" description="Helical" evidence="1">
    <location>
        <begin position="95"/>
        <end position="113"/>
    </location>
</feature>
<dbReference type="AlphaFoldDB" id="A0A162L693"/>
<evidence type="ECO:0000313" key="2">
    <source>
        <dbReference type="EMBL" id="KYO53485.1"/>
    </source>
</evidence>
<keyword evidence="1" id="KW-0472">Membrane</keyword>
<organism evidence="2 3">
    <name type="scientific">Tistrella mobilis</name>
    <dbReference type="NCBI Taxonomy" id="171437"/>
    <lineage>
        <taxon>Bacteria</taxon>
        <taxon>Pseudomonadati</taxon>
        <taxon>Pseudomonadota</taxon>
        <taxon>Alphaproteobacteria</taxon>
        <taxon>Geminicoccales</taxon>
        <taxon>Geminicoccaceae</taxon>
        <taxon>Tistrella</taxon>
    </lineage>
</organism>
<feature type="transmembrane region" description="Helical" evidence="1">
    <location>
        <begin position="41"/>
        <end position="58"/>
    </location>
</feature>
<dbReference type="GeneID" id="97242975"/>
<accession>A0A162L693</accession>
<dbReference type="RefSeq" id="WP_062763646.1">
    <property type="nucleotide sequence ID" value="NZ_CP121045.1"/>
</dbReference>
<evidence type="ECO:0008006" key="4">
    <source>
        <dbReference type="Google" id="ProtNLM"/>
    </source>
</evidence>
<keyword evidence="1" id="KW-1133">Transmembrane helix</keyword>
<keyword evidence="1" id="KW-0812">Transmembrane</keyword>